<gene>
    <name evidence="1" type="primary">dnc</name>
    <name evidence="1" type="ORF">SNAT2548_LOCUS3819</name>
</gene>
<keyword evidence="2" id="KW-1185">Reference proteome</keyword>
<proteinExistence type="predicted"/>
<organism evidence="1 2">
    <name type="scientific">Symbiodinium natans</name>
    <dbReference type="NCBI Taxonomy" id="878477"/>
    <lineage>
        <taxon>Eukaryota</taxon>
        <taxon>Sar</taxon>
        <taxon>Alveolata</taxon>
        <taxon>Dinophyceae</taxon>
        <taxon>Suessiales</taxon>
        <taxon>Symbiodiniaceae</taxon>
        <taxon>Symbiodinium</taxon>
    </lineage>
</organism>
<comment type="caution">
    <text evidence="1">The sequence shown here is derived from an EMBL/GenBank/DDBJ whole genome shotgun (WGS) entry which is preliminary data.</text>
</comment>
<name>A0A812IB46_9DINO</name>
<reference evidence="1" key="1">
    <citation type="submission" date="2021-02" db="EMBL/GenBank/DDBJ databases">
        <authorList>
            <person name="Dougan E. K."/>
            <person name="Rhodes N."/>
            <person name="Thang M."/>
            <person name="Chan C."/>
        </authorList>
    </citation>
    <scope>NUCLEOTIDE SEQUENCE</scope>
</reference>
<accession>A0A812IB46</accession>
<evidence type="ECO:0000313" key="1">
    <source>
        <dbReference type="EMBL" id="CAE7031764.1"/>
    </source>
</evidence>
<dbReference type="OrthoDB" id="416001at2759"/>
<protein>
    <submittedName>
        <fullName evidence="1">Dnc protein</fullName>
    </submittedName>
</protein>
<sequence>MATFGPDDVKVFSEAPSLFVYEHAGDGDSIVESQAIVLLKREHGLLLLLPAGAIPEEELVQGVLAPVPDLLGPSRVIELGAVRLVGSEVVPVADMVLTALLVDFSTAVLAKLYAVNQAEDPELLLSFCPDQPDLIPDPSVALQVALEWAQQPQEEVGERLAFYSADELPPPVRKRPVLRLSREDPLQRAAGLDTVEELAKAQAALQQQQLLQPSPPPVAGPGSTVAQLAECEEAAENLANPQSSESPLAQAVLAQSQALTALVAQLSTGDTADLSLPGASVGARGANQRAKLQEALASNKGVFYHAVLQNMARRMSPASSHSSDPAELLSHGVCLTRYWERFGGFHRAKDLGILAFQVANALDAMQAGKTAQAADHLALLAVCLEQGALDGGRLDLGFQLTFLEEPPAALFSDRALQTGIQARAFAPLAAQRWVAVVLAYMKELEVITSRRPPALSGDTSGDGAPFNGLPPPPSADVVHAALSEVCTASSFFAALPRWLVRTRTPFSAFLAFSFRSPHSRCGTAPASAIFPLPAPFLGIFQSSGPRLAKSEWRRLRLRRALHCVVMALNFLHDQLKWPSQTELLWRHPNPHQRRCFKRIWKFLIACDSRQEQMLLVPGRSGPELVCKLLELEHLASAICDSSQGSYASSMLEDEPFCEPPSAPQVIPCPGVSRFLHMYRLRNLGLGVRDKLLLDTVPSIQPDSSLPQLQPYRPLDVSRLRISGRGNWDAKLWLDGVLWLPYQEPKILQHGLDPTWADLPDVSLESPTENHRLALLWSTQNILHLKRGPPNLRTACRVFNAFKDDSRDRQIGDRRAQNCLEYSISGPSKNLPCGAQLVSLLVKRYSQKVVAFISDRKDFYHQMRVSEERACSNALGFSFSPESFDAEGSSSVDSPHDASYAEQAHSLLTCGLEGHRLASCDVASHNKRKGVLVPSEVTPCFMSLFQGDHLGVEYALEAHSQLLSFYGALPDGQRLLGGCPAPLSDTWAALVIDDFVSLSVVPAATKAEETQAAALHRAAICAYKAEEVMGSPEKDVIGATNFKAIGAEVISGDAAVRNGLVTAAAPESALTSCCPLFACGQAPYFVFEPVAKTTACPSDMKRPIGLSRRTAQELALCGALMPLFASDLCAEHSESLYATDASLGRGAICKTTIPRDLSRSLWLSSDRKGGYSRLDFPARANCRAAGIPLSDEDCEAHLDPEDIPRAPEFILDLIEICGGSAVVSKEASELGLVVGPPIDISESPHFDILDASFGVWLGSMLSSGRARSLFLSPPCATFSPAAYPKLGTPAKSERISRGQSRIKIGSALAQRCLAFFCIAWYWDVPTLFVTPRLSRLAWTRWWKAVAGNWCPSAACPGIENIIINDCLCAAKWQVTTVIPWRSSSHINVLELASLVALLRNIAREEPDARVTALSDSSVAKSALAKGRSTSRALTPALQRATALQLAFGLYLAIGLLLQD</sequence>
<evidence type="ECO:0000313" key="2">
    <source>
        <dbReference type="Proteomes" id="UP000604046"/>
    </source>
</evidence>
<dbReference type="Proteomes" id="UP000604046">
    <property type="component" value="Unassembled WGS sequence"/>
</dbReference>
<dbReference type="EMBL" id="CAJNDS010000235">
    <property type="protein sequence ID" value="CAE7031764.1"/>
    <property type="molecule type" value="Genomic_DNA"/>
</dbReference>